<evidence type="ECO:0000313" key="1">
    <source>
        <dbReference type="EMBL" id="OGC62872.1"/>
    </source>
</evidence>
<dbReference type="STRING" id="1802628.A2890_00105"/>
<dbReference type="EMBL" id="MEVL01000003">
    <property type="protein sequence ID" value="OGC62872.1"/>
    <property type="molecule type" value="Genomic_DNA"/>
</dbReference>
<name>A0A1F4W0C3_UNCKA</name>
<organism evidence="1 2">
    <name type="scientific">candidate division WWE3 bacterium RIFCSPLOWO2_01_FULL_53_14</name>
    <dbReference type="NCBI Taxonomy" id="1802628"/>
    <lineage>
        <taxon>Bacteria</taxon>
        <taxon>Katanobacteria</taxon>
    </lineage>
</organism>
<sequence>MKEPKPNVILLACPHTPHTSMVRVKCKPPQVIFSGCEECAKKFFEACVGLGAEVIKPKNLL</sequence>
<dbReference type="Proteomes" id="UP000176967">
    <property type="component" value="Unassembled WGS sequence"/>
</dbReference>
<comment type="caution">
    <text evidence="1">The sequence shown here is derived from an EMBL/GenBank/DDBJ whole genome shotgun (WGS) entry which is preliminary data.</text>
</comment>
<dbReference type="AlphaFoldDB" id="A0A1F4W0C3"/>
<gene>
    <name evidence="1" type="ORF">A2890_00105</name>
</gene>
<accession>A0A1F4W0C3</accession>
<reference evidence="1 2" key="1">
    <citation type="journal article" date="2016" name="Nat. Commun.">
        <title>Thousands of microbial genomes shed light on interconnected biogeochemical processes in an aquifer system.</title>
        <authorList>
            <person name="Anantharaman K."/>
            <person name="Brown C.T."/>
            <person name="Hug L.A."/>
            <person name="Sharon I."/>
            <person name="Castelle C.J."/>
            <person name="Probst A.J."/>
            <person name="Thomas B.C."/>
            <person name="Singh A."/>
            <person name="Wilkins M.J."/>
            <person name="Karaoz U."/>
            <person name="Brodie E.L."/>
            <person name="Williams K.H."/>
            <person name="Hubbard S.S."/>
            <person name="Banfield J.F."/>
        </authorList>
    </citation>
    <scope>NUCLEOTIDE SEQUENCE [LARGE SCALE GENOMIC DNA]</scope>
</reference>
<protein>
    <submittedName>
        <fullName evidence="1">Uncharacterized protein</fullName>
    </submittedName>
</protein>
<proteinExistence type="predicted"/>
<evidence type="ECO:0000313" key="2">
    <source>
        <dbReference type="Proteomes" id="UP000176967"/>
    </source>
</evidence>